<feature type="transmembrane region" description="Helical" evidence="1">
    <location>
        <begin position="6"/>
        <end position="39"/>
    </location>
</feature>
<feature type="transmembrane region" description="Helical" evidence="1">
    <location>
        <begin position="302"/>
        <end position="324"/>
    </location>
</feature>
<feature type="transmembrane region" description="Helical" evidence="1">
    <location>
        <begin position="226"/>
        <end position="245"/>
    </location>
</feature>
<sequence length="377" mass="43524">MIINNILLMALLAVCTIDLPSFIVVYGLQLYILPCIVLMCLIRGGVFPLKFFFVASFLSLIIIIITVIQETYTPYPDLLWSYTARLIYWIMVFTLLIPFIQKIPLIDLIKIIRRWILLYSTFLFIQFIAFYLFHIIVDYSLIIGGQESRILNEVGLRASGLTAEPSIYSGIMISLLILLYLMTGKNNIITYIGLISILCTLSTLGIFLVIIYLAITNLYRIKISRIVFFISLSIAIIFILWDFILKRIELFLQGGDVSNNIKIMVIDNLFNNESLFLLGYGLVGYSDKAPPYYQALYDLTLFGNLCVIFGIPIGLMLSITVFLFTLNMRICFEKKILIILSFIKITIPNYIFFYFFLVLLYVITNKISVRYHNRREV</sequence>
<feature type="transmembrane region" description="Helical" evidence="1">
    <location>
        <begin position="336"/>
        <end position="363"/>
    </location>
</feature>
<accession>U3GKR6</accession>
<proteinExistence type="predicted"/>
<feature type="transmembrane region" description="Helical" evidence="1">
    <location>
        <begin position="51"/>
        <end position="68"/>
    </location>
</feature>
<evidence type="ECO:0000256" key="1">
    <source>
        <dbReference type="SAM" id="Phobius"/>
    </source>
</evidence>
<feature type="transmembrane region" description="Helical" evidence="1">
    <location>
        <begin position="116"/>
        <end position="137"/>
    </location>
</feature>
<gene>
    <name evidence="2" type="primary">wzy</name>
</gene>
<feature type="transmembrane region" description="Helical" evidence="1">
    <location>
        <begin position="166"/>
        <end position="182"/>
    </location>
</feature>
<keyword evidence="1" id="KW-1133">Transmembrane helix</keyword>
<keyword evidence="1" id="KW-0812">Transmembrane</keyword>
<feature type="transmembrane region" description="Helical" evidence="1">
    <location>
        <begin position="189"/>
        <end position="214"/>
    </location>
</feature>
<protein>
    <submittedName>
        <fullName evidence="2">O-antigen polymerase</fullName>
    </submittedName>
</protein>
<reference evidence="2" key="1">
    <citation type="journal article" date="2013" name="FEMS Microbiol. Rev.">
        <title>Structural diversity in Salmonella O antigens and its genetic basis.</title>
        <authorList>
            <person name="Liu B."/>
            <person name="Knirel Y.A."/>
            <person name="Feng L."/>
            <person name="Perepelov A.V."/>
            <person name="Senchenkova S.N."/>
            <person name="Reeves P.R."/>
            <person name="Wang L."/>
        </authorList>
    </citation>
    <scope>NUCLEOTIDE SEQUENCE</scope>
    <source>
        <strain evidence="2">G1467</strain>
    </source>
</reference>
<dbReference type="EMBL" id="JX975342">
    <property type="protein sequence ID" value="AFW04828.1"/>
    <property type="molecule type" value="Genomic_DNA"/>
</dbReference>
<evidence type="ECO:0000313" key="2">
    <source>
        <dbReference type="EMBL" id="AFW04828.1"/>
    </source>
</evidence>
<keyword evidence="1" id="KW-0472">Membrane</keyword>
<dbReference type="AlphaFoldDB" id="U3GKR6"/>
<feature type="transmembrane region" description="Helical" evidence="1">
    <location>
        <begin position="88"/>
        <end position="109"/>
    </location>
</feature>
<name>U3GKR6_SALER</name>
<organism evidence="2">
    <name type="scientific">Salmonella enterica</name>
    <name type="common">Salmonella choleraesuis</name>
    <dbReference type="NCBI Taxonomy" id="28901"/>
    <lineage>
        <taxon>Bacteria</taxon>
        <taxon>Pseudomonadati</taxon>
        <taxon>Pseudomonadota</taxon>
        <taxon>Gammaproteobacteria</taxon>
        <taxon>Enterobacterales</taxon>
        <taxon>Enterobacteriaceae</taxon>
        <taxon>Salmonella</taxon>
    </lineage>
</organism>